<accession>A0A1W6AIN8</accession>
<evidence type="ECO:0000313" key="3">
    <source>
        <dbReference type="Proteomes" id="UP000192932"/>
    </source>
</evidence>
<protein>
    <submittedName>
        <fullName evidence="2">Uncharacterized protein</fullName>
    </submittedName>
</protein>
<evidence type="ECO:0000313" key="2">
    <source>
        <dbReference type="EMBL" id="ARJ25689.1"/>
    </source>
</evidence>
<feature type="chain" id="PRO_5038728008" evidence="1">
    <location>
        <begin position="23"/>
        <end position="80"/>
    </location>
</feature>
<dbReference type="EMBL" id="CP020745">
    <property type="protein sequence ID" value="ARJ25689.1"/>
    <property type="molecule type" value="Genomic_DNA"/>
</dbReference>
<geneLocation type="plasmid" evidence="2 3">
    <name>unnamed2</name>
</geneLocation>
<dbReference type="RefSeq" id="WP_085313415.1">
    <property type="nucleotide sequence ID" value="NZ_CP020745.1"/>
</dbReference>
<feature type="signal peptide" evidence="1">
    <location>
        <begin position="1"/>
        <end position="22"/>
    </location>
</feature>
<dbReference type="PROSITE" id="PS51257">
    <property type="entry name" value="PROKAR_LIPOPROTEIN"/>
    <property type="match status" value="1"/>
</dbReference>
<gene>
    <name evidence="2" type="ORF">B7492_32155</name>
</gene>
<proteinExistence type="predicted"/>
<organism evidence="2 3">
    <name type="scientific">Bacillus mycoides</name>
    <dbReference type="NCBI Taxonomy" id="1405"/>
    <lineage>
        <taxon>Bacteria</taxon>
        <taxon>Bacillati</taxon>
        <taxon>Bacillota</taxon>
        <taxon>Bacilli</taxon>
        <taxon>Bacillales</taxon>
        <taxon>Bacillaceae</taxon>
        <taxon>Bacillus</taxon>
        <taxon>Bacillus cereus group</taxon>
    </lineage>
</organism>
<keyword evidence="1" id="KW-0732">Signal</keyword>
<reference evidence="2 3" key="1">
    <citation type="submission" date="2017-04" db="EMBL/GenBank/DDBJ databases">
        <title>The Characteristic of a Fine Plant Growth-Promoting Rhizobacteria Bacillus mycoides Gnyt1 and its Whole Genome Sequencing Analysis.</title>
        <authorList>
            <person name="Li J.H."/>
            <person name="Yao T."/>
        </authorList>
    </citation>
    <scope>NUCLEOTIDE SEQUENCE [LARGE SCALE GENOMIC DNA]</scope>
    <source>
        <strain evidence="2 3">Gnyt1</strain>
        <plasmid evidence="3">Plasmid unnamed2</plasmid>
    </source>
</reference>
<sequence length="80" mass="8864">MKFRCILSDFAIASVLFTGCSATPTTTSLKPANASEQVEYVLEFPSSRYPQIGAKKEKKGVWSKSGYVVEKGKETAYNYE</sequence>
<name>A0A1W6AIN8_BACMY</name>
<dbReference type="Proteomes" id="UP000192932">
    <property type="component" value="Plasmid unnamed2"/>
</dbReference>
<evidence type="ECO:0000256" key="1">
    <source>
        <dbReference type="SAM" id="SignalP"/>
    </source>
</evidence>
<keyword evidence="2" id="KW-0614">Plasmid</keyword>
<dbReference type="AlphaFoldDB" id="A0A1W6AIN8"/>